<feature type="domain" description="AB hydrolase-1" evidence="2">
    <location>
        <begin position="47"/>
        <end position="285"/>
    </location>
</feature>
<organism evidence="3">
    <name type="scientific">marine sediment metagenome</name>
    <dbReference type="NCBI Taxonomy" id="412755"/>
    <lineage>
        <taxon>unclassified sequences</taxon>
        <taxon>metagenomes</taxon>
        <taxon>ecological metagenomes</taxon>
    </lineage>
</organism>
<dbReference type="InterPro" id="IPR029058">
    <property type="entry name" value="AB_hydrolase_fold"/>
</dbReference>
<dbReference type="EMBL" id="LAZR01000253">
    <property type="protein sequence ID" value="KKN79089.1"/>
    <property type="molecule type" value="Genomic_DNA"/>
</dbReference>
<dbReference type="Gene3D" id="3.40.50.1820">
    <property type="entry name" value="alpha/beta hydrolase"/>
    <property type="match status" value="1"/>
</dbReference>
<dbReference type="InterPro" id="IPR000073">
    <property type="entry name" value="AB_hydrolase_1"/>
</dbReference>
<dbReference type="PANTHER" id="PTHR47914">
    <property type="entry name" value="ALPHA/BETA-HYDROLASES SUPERFAMILY PROTEIN"/>
    <property type="match status" value="1"/>
</dbReference>
<proteinExistence type="predicted"/>
<comment type="caution">
    <text evidence="3">The sequence shown here is derived from an EMBL/GenBank/DDBJ whole genome shotgun (WGS) entry which is preliminary data.</text>
</comment>
<evidence type="ECO:0000313" key="3">
    <source>
        <dbReference type="EMBL" id="KKN79089.1"/>
    </source>
</evidence>
<evidence type="ECO:0000259" key="2">
    <source>
        <dbReference type="Pfam" id="PF12697"/>
    </source>
</evidence>
<protein>
    <recommendedName>
        <fullName evidence="2">AB hydrolase-1 domain-containing protein</fullName>
    </recommendedName>
</protein>
<gene>
    <name evidence="3" type="ORF">LCGC14_0344170</name>
</gene>
<dbReference type="Pfam" id="PF12697">
    <property type="entry name" value="Abhydrolase_6"/>
    <property type="match status" value="1"/>
</dbReference>
<dbReference type="SUPFAM" id="SSF53474">
    <property type="entry name" value="alpha/beta-Hydrolases"/>
    <property type="match status" value="1"/>
</dbReference>
<name>A0A0F9TIK6_9ZZZZ</name>
<feature type="region of interest" description="Disordered" evidence="1">
    <location>
        <begin position="288"/>
        <end position="312"/>
    </location>
</feature>
<evidence type="ECO:0000256" key="1">
    <source>
        <dbReference type="SAM" id="MobiDB-lite"/>
    </source>
</evidence>
<dbReference type="PANTHER" id="PTHR47914:SF1">
    <property type="entry name" value="ALPHA_BETA-HYDROLASES SUPERFAMILY PROTEIN"/>
    <property type="match status" value="1"/>
</dbReference>
<dbReference type="AlphaFoldDB" id="A0A0F9TIK6"/>
<accession>A0A0F9TIK6</accession>
<reference evidence="3" key="1">
    <citation type="journal article" date="2015" name="Nature">
        <title>Complex archaea that bridge the gap between prokaryotes and eukaryotes.</title>
        <authorList>
            <person name="Spang A."/>
            <person name="Saw J.H."/>
            <person name="Jorgensen S.L."/>
            <person name="Zaremba-Niedzwiedzka K."/>
            <person name="Martijn J."/>
            <person name="Lind A.E."/>
            <person name="van Eijk R."/>
            <person name="Schleper C."/>
            <person name="Guy L."/>
            <person name="Ettema T.J."/>
        </authorList>
    </citation>
    <scope>NUCLEOTIDE SEQUENCE</scope>
</reference>
<sequence length="312" mass="33615">MRAQNVGIVWVWSWKGASVTVGVERRGSGPTVLLLPALSSISTRAEMLPLQDRLASRFTTVAVDWPGFGDRPRPRLDWQPEMYRAFLTNLLANNVIDKPFATVAAGHAAGYALAHAAANPGALGRLCLVAPTWRGPLPTMTGKRMPLFRRLSRLGDVPVLGFGLYRLNVNSPVLHMMARGHVYSDPGWLTPARLASKFAVIQAEGARHASFRFVTGGLDPMQSRDEFLGAASRIQDPVLVVYGAETPPKSKAEMEALAELPNIEATTLPRGKLSAHEEFPEEVAGVLNPFLASPGPADGHRADADGDEASTP</sequence>